<keyword evidence="1" id="KW-0732">Signal</keyword>
<evidence type="ECO:0000313" key="2">
    <source>
        <dbReference type="EMBL" id="KAJ4476124.1"/>
    </source>
</evidence>
<feature type="chain" id="PRO_5047205947" description="Secreted protein" evidence="1">
    <location>
        <begin position="20"/>
        <end position="74"/>
    </location>
</feature>
<gene>
    <name evidence="2" type="ORF">C8R41DRAFT_846454</name>
</gene>
<evidence type="ECO:0000313" key="3">
    <source>
        <dbReference type="Proteomes" id="UP001150217"/>
    </source>
</evidence>
<dbReference type="Proteomes" id="UP001150217">
    <property type="component" value="Unassembled WGS sequence"/>
</dbReference>
<sequence>MQWVGFIVIIMALIALASKSKVAVRKSWSAILKIFYEVQSTAGSGILCFHPTAILPKCGSIEMGKKNLSPQVLV</sequence>
<protein>
    <recommendedName>
        <fullName evidence="4">Secreted protein</fullName>
    </recommendedName>
</protein>
<keyword evidence="3" id="KW-1185">Reference proteome</keyword>
<organism evidence="2 3">
    <name type="scientific">Lentinula lateritia</name>
    <dbReference type="NCBI Taxonomy" id="40482"/>
    <lineage>
        <taxon>Eukaryota</taxon>
        <taxon>Fungi</taxon>
        <taxon>Dikarya</taxon>
        <taxon>Basidiomycota</taxon>
        <taxon>Agaricomycotina</taxon>
        <taxon>Agaricomycetes</taxon>
        <taxon>Agaricomycetidae</taxon>
        <taxon>Agaricales</taxon>
        <taxon>Marasmiineae</taxon>
        <taxon>Omphalotaceae</taxon>
        <taxon>Lentinula</taxon>
    </lineage>
</organism>
<feature type="signal peptide" evidence="1">
    <location>
        <begin position="1"/>
        <end position="19"/>
    </location>
</feature>
<name>A0ABQ8V820_9AGAR</name>
<proteinExistence type="predicted"/>
<evidence type="ECO:0008006" key="4">
    <source>
        <dbReference type="Google" id="ProtNLM"/>
    </source>
</evidence>
<dbReference type="EMBL" id="JANVFT010000072">
    <property type="protein sequence ID" value="KAJ4476124.1"/>
    <property type="molecule type" value="Genomic_DNA"/>
</dbReference>
<comment type="caution">
    <text evidence="2">The sequence shown here is derived from an EMBL/GenBank/DDBJ whole genome shotgun (WGS) entry which is preliminary data.</text>
</comment>
<evidence type="ECO:0000256" key="1">
    <source>
        <dbReference type="SAM" id="SignalP"/>
    </source>
</evidence>
<reference evidence="2" key="1">
    <citation type="submission" date="2022-08" db="EMBL/GenBank/DDBJ databases">
        <title>A Global Phylogenomic Analysis of the Shiitake Genus Lentinula.</title>
        <authorList>
            <consortium name="DOE Joint Genome Institute"/>
            <person name="Sierra-Patev S."/>
            <person name="Min B."/>
            <person name="Naranjo-Ortiz M."/>
            <person name="Looney B."/>
            <person name="Konkel Z."/>
            <person name="Slot J.C."/>
            <person name="Sakamoto Y."/>
            <person name="Steenwyk J.L."/>
            <person name="Rokas A."/>
            <person name="Carro J."/>
            <person name="Camarero S."/>
            <person name="Ferreira P."/>
            <person name="Molpeceres G."/>
            <person name="Ruiz-Duenas F.J."/>
            <person name="Serrano A."/>
            <person name="Henrissat B."/>
            <person name="Drula E."/>
            <person name="Hughes K.W."/>
            <person name="Mata J.L."/>
            <person name="Ishikawa N.K."/>
            <person name="Vargas-Isla R."/>
            <person name="Ushijima S."/>
            <person name="Smith C.A."/>
            <person name="Ahrendt S."/>
            <person name="Andreopoulos W."/>
            <person name="He G."/>
            <person name="Labutti K."/>
            <person name="Lipzen A."/>
            <person name="Ng V."/>
            <person name="Riley R."/>
            <person name="Sandor L."/>
            <person name="Barry K."/>
            <person name="Martinez A.T."/>
            <person name="Xiao Y."/>
            <person name="Gibbons J.G."/>
            <person name="Terashima K."/>
            <person name="Grigoriev I.V."/>
            <person name="Hibbett D.S."/>
        </authorList>
    </citation>
    <scope>NUCLEOTIDE SEQUENCE</scope>
    <source>
        <strain evidence="2">RHP3577 ss4</strain>
    </source>
</reference>
<accession>A0ABQ8V820</accession>